<protein>
    <submittedName>
        <fullName evidence="2">Uncharacterized protein</fullName>
    </submittedName>
</protein>
<sequence length="348" mass="40431">MVYFPSCKKITDENLTPDFTFYISMFDILLEEFSSRFLDFDNMRPQLTLKVQLELCDLQDGHFLHTRSETEMEFWNLLLRKVHKPKLRTGKPFSFLPWPQRSPDLSASDITLWEIIKQDVRKKRYVSKAVHNAFTIVTPQMLREMRKRTGRHSSLQTPWRGTYGCFESAIGVAQTFNSSSEVEINSNTETKMHVCDPIPGDSFGHIHCGRKTAHNRFQPYEQMNDRSSNTKGSDMDSPHCLSCVLATVGKSRQCYIDCEQPGILFSNKCEVDDDGNDGGGEEQEEEEEEEEEEEDDDDEVDEHFQIVATYAHRRPRNRDELWNQVIDTWEDLAEDQNLLHNLVTSMPD</sequence>
<reference evidence="2 3" key="1">
    <citation type="journal article" date="2022" name="Allergy">
        <title>Genome assembly and annotation of Periplaneta americana reveal a comprehensive cockroach allergen profile.</title>
        <authorList>
            <person name="Wang L."/>
            <person name="Xiong Q."/>
            <person name="Saelim N."/>
            <person name="Wang L."/>
            <person name="Nong W."/>
            <person name="Wan A.T."/>
            <person name="Shi M."/>
            <person name="Liu X."/>
            <person name="Cao Q."/>
            <person name="Hui J.H.L."/>
            <person name="Sookrung N."/>
            <person name="Leung T.F."/>
            <person name="Tungtrongchitr A."/>
            <person name="Tsui S.K.W."/>
        </authorList>
    </citation>
    <scope>NUCLEOTIDE SEQUENCE [LARGE SCALE GENOMIC DNA]</scope>
    <source>
        <strain evidence="2">PWHHKU_190912</strain>
    </source>
</reference>
<organism evidence="2 3">
    <name type="scientific">Periplaneta americana</name>
    <name type="common">American cockroach</name>
    <name type="synonym">Blatta americana</name>
    <dbReference type="NCBI Taxonomy" id="6978"/>
    <lineage>
        <taxon>Eukaryota</taxon>
        <taxon>Metazoa</taxon>
        <taxon>Ecdysozoa</taxon>
        <taxon>Arthropoda</taxon>
        <taxon>Hexapoda</taxon>
        <taxon>Insecta</taxon>
        <taxon>Pterygota</taxon>
        <taxon>Neoptera</taxon>
        <taxon>Polyneoptera</taxon>
        <taxon>Dictyoptera</taxon>
        <taxon>Blattodea</taxon>
        <taxon>Blattoidea</taxon>
        <taxon>Blattidae</taxon>
        <taxon>Blattinae</taxon>
        <taxon>Periplaneta</taxon>
    </lineage>
</organism>
<evidence type="ECO:0000313" key="2">
    <source>
        <dbReference type="EMBL" id="KAJ4428605.1"/>
    </source>
</evidence>
<feature type="compositionally biased region" description="Acidic residues" evidence="1">
    <location>
        <begin position="271"/>
        <end position="301"/>
    </location>
</feature>
<evidence type="ECO:0000256" key="1">
    <source>
        <dbReference type="SAM" id="MobiDB-lite"/>
    </source>
</evidence>
<dbReference type="EMBL" id="JAJSOF020000037">
    <property type="protein sequence ID" value="KAJ4428605.1"/>
    <property type="molecule type" value="Genomic_DNA"/>
</dbReference>
<proteinExistence type="predicted"/>
<dbReference type="Gene3D" id="3.30.420.10">
    <property type="entry name" value="Ribonuclease H-like superfamily/Ribonuclease H"/>
    <property type="match status" value="1"/>
</dbReference>
<dbReference type="InterPro" id="IPR036397">
    <property type="entry name" value="RNaseH_sf"/>
</dbReference>
<comment type="caution">
    <text evidence="2">The sequence shown here is derived from an EMBL/GenBank/DDBJ whole genome shotgun (WGS) entry which is preliminary data.</text>
</comment>
<dbReference type="Proteomes" id="UP001148838">
    <property type="component" value="Unassembled WGS sequence"/>
</dbReference>
<gene>
    <name evidence="2" type="ORF">ANN_24649</name>
</gene>
<keyword evidence="3" id="KW-1185">Reference proteome</keyword>
<name>A0ABQ8S3Y3_PERAM</name>
<feature type="region of interest" description="Disordered" evidence="1">
    <location>
        <begin position="267"/>
        <end position="304"/>
    </location>
</feature>
<evidence type="ECO:0000313" key="3">
    <source>
        <dbReference type="Proteomes" id="UP001148838"/>
    </source>
</evidence>
<accession>A0ABQ8S3Y3</accession>